<dbReference type="InterPro" id="IPR000209">
    <property type="entry name" value="Peptidase_S8/S53_dom"/>
</dbReference>
<accession>A0A1D9MGX7</accession>
<evidence type="ECO:0000313" key="3">
    <source>
        <dbReference type="Proteomes" id="UP000176562"/>
    </source>
</evidence>
<keyword evidence="3" id="KW-1185">Reference proteome</keyword>
<dbReference type="Pfam" id="PF00082">
    <property type="entry name" value="Peptidase_S8"/>
    <property type="match status" value="1"/>
</dbReference>
<dbReference type="InterPro" id="IPR036852">
    <property type="entry name" value="Peptidase_S8/S53_dom_sf"/>
</dbReference>
<dbReference type="AlphaFoldDB" id="A0A1D9MGX7"/>
<name>A0A1D9MGX7_9RHOB</name>
<dbReference type="GO" id="GO:0004252">
    <property type="term" value="F:serine-type endopeptidase activity"/>
    <property type="evidence" value="ECO:0007669"/>
    <property type="project" value="InterPro"/>
</dbReference>
<evidence type="ECO:0000313" key="2">
    <source>
        <dbReference type="EMBL" id="AOZ71132.1"/>
    </source>
</evidence>
<dbReference type="Proteomes" id="UP000176562">
    <property type="component" value="Chromosome"/>
</dbReference>
<protein>
    <recommendedName>
        <fullName evidence="1">Peptidase S8/S53 domain-containing protein</fullName>
    </recommendedName>
</protein>
<evidence type="ECO:0000259" key="1">
    <source>
        <dbReference type="Pfam" id="PF00082"/>
    </source>
</evidence>
<proteinExistence type="predicted"/>
<reference evidence="2 3" key="1">
    <citation type="submission" date="2016-10" db="EMBL/GenBank/DDBJ databases">
        <title>Rhodobacter sp. LPB0142, isolated from sea water.</title>
        <authorList>
            <person name="Kim E."/>
            <person name="Yi H."/>
        </authorList>
    </citation>
    <scope>NUCLEOTIDE SEQUENCE [LARGE SCALE GENOMIC DNA]</scope>
    <source>
        <strain evidence="2 3">LPB0142</strain>
    </source>
</reference>
<dbReference type="Gene3D" id="3.40.50.200">
    <property type="entry name" value="Peptidase S8/S53 domain"/>
    <property type="match status" value="1"/>
</dbReference>
<organism evidence="2 3">
    <name type="scientific">Rhodobacter xanthinilyticus</name>
    <dbReference type="NCBI Taxonomy" id="1850250"/>
    <lineage>
        <taxon>Bacteria</taxon>
        <taxon>Pseudomonadati</taxon>
        <taxon>Pseudomonadota</taxon>
        <taxon>Alphaproteobacteria</taxon>
        <taxon>Rhodobacterales</taxon>
        <taxon>Rhodobacter group</taxon>
        <taxon>Rhodobacter</taxon>
    </lineage>
</organism>
<dbReference type="KEGG" id="rhp:LPB142_16085"/>
<dbReference type="EMBL" id="CP017781">
    <property type="protein sequence ID" value="AOZ71132.1"/>
    <property type="molecule type" value="Genomic_DNA"/>
</dbReference>
<gene>
    <name evidence="2" type="ORF">LPB142_16085</name>
</gene>
<dbReference type="GO" id="GO:0006508">
    <property type="term" value="P:proteolysis"/>
    <property type="evidence" value="ECO:0007669"/>
    <property type="project" value="InterPro"/>
</dbReference>
<dbReference type="SUPFAM" id="SSF52743">
    <property type="entry name" value="Subtilisin-like"/>
    <property type="match status" value="1"/>
</dbReference>
<feature type="domain" description="Peptidase S8/S53" evidence="1">
    <location>
        <begin position="21"/>
        <end position="182"/>
    </location>
</feature>
<sequence length="398" mass="43997">MRDQGRFEGADYLSVCDDLDHEIESPAQAWNSICVGGYTDKARLPAGSTGYPVAPMGDLSPSSRTASWSRHWAIKPDVVMEGGNWIQDGPPHPMNHAALSLLTTDHRYPRRSLTTTADTSAATALAAKAVTELWEDYPALWPETIRAIFVSSARWTQQMKTHLPANPSKGDFAKLFRRYGYGVPDQARARRSAVNALSLIVQDTIIPYRPSATAGADPVHNQMKFFELPWPRNALRALAAAEVTLRVTLSTFIEPNPSEAARGSKFRYASHNLRFKLNRANENQAQFKARINKLADDPDAEAVGDNDGWVYGRNRRDVGSLHIDELRCAASDLAQRNMLAVHPVAGWWKSKSTQNVDQRTARFALVVELDTGDVETDLYTEIEAAIAAMNAAQVQVVV</sequence>
<dbReference type="STRING" id="1850250.LPB142_16085"/>